<sequence length="321" mass="35000">MTIRGLHHVTAFTESLDRNLSFYRELLGLRLVKRTVAYDDPYTHHLYYGDATGAPGTVVTFSPWSDDEDVEQPVGGTVTTLSFAVPPTSLGYWTDRLAAHGVETERTERFDRSVLSFTDPDGLPLELVAADVPGDPWDGEGVPTKYAVRGLFGVTLAVPDAEETGTFLEDSFGYVLVGEDDERLRYRSEARVGAVIDVLRAPPEEAVPVGPGHVHHAAFRVESAADQTNASDAISALGMNVSPVLNRQYFRSMYFREPGGTVFELATDTPGFDVDEDPEALGTELMLPEWLEDRRDDIEAHLPPLLAADEGDGEGESAGAD</sequence>
<organism evidence="3 4">
    <name type="scientific">Halomarina ordinaria</name>
    <dbReference type="NCBI Taxonomy" id="3033939"/>
    <lineage>
        <taxon>Archaea</taxon>
        <taxon>Methanobacteriati</taxon>
        <taxon>Methanobacteriota</taxon>
        <taxon>Stenosarchaea group</taxon>
        <taxon>Halobacteria</taxon>
        <taxon>Halobacteriales</taxon>
        <taxon>Natronomonadaceae</taxon>
        <taxon>Halomarina</taxon>
    </lineage>
</organism>
<dbReference type="GO" id="GO:0051213">
    <property type="term" value="F:dioxygenase activity"/>
    <property type="evidence" value="ECO:0007669"/>
    <property type="project" value="UniProtKB-KW"/>
</dbReference>
<protein>
    <submittedName>
        <fullName evidence="3">Ring-cleaving dioxygenase</fullName>
    </submittedName>
</protein>
<dbReference type="CDD" id="cd08347">
    <property type="entry name" value="PcpA_C_like"/>
    <property type="match status" value="1"/>
</dbReference>
<dbReference type="PANTHER" id="PTHR36110:SF2">
    <property type="entry name" value="RING-CLEAVING DIOXYGENASE MHQE-RELATED"/>
    <property type="match status" value="1"/>
</dbReference>
<dbReference type="InterPro" id="IPR037523">
    <property type="entry name" value="VOC_core"/>
</dbReference>
<gene>
    <name evidence="3" type="ORF">ACFQHK_13185</name>
</gene>
<evidence type="ECO:0000313" key="4">
    <source>
        <dbReference type="Proteomes" id="UP001596406"/>
    </source>
</evidence>
<accession>A0ABD5UE52</accession>
<dbReference type="PANTHER" id="PTHR36110">
    <property type="entry name" value="RING-CLEAVING DIOXYGENASE MHQE-RELATED"/>
    <property type="match status" value="1"/>
</dbReference>
<dbReference type="InterPro" id="IPR004360">
    <property type="entry name" value="Glyas_Fos-R_dOase_dom"/>
</dbReference>
<proteinExistence type="predicted"/>
<reference evidence="3 4" key="1">
    <citation type="journal article" date="2019" name="Int. J. Syst. Evol. Microbiol.">
        <title>The Global Catalogue of Microorganisms (GCM) 10K type strain sequencing project: providing services to taxonomists for standard genome sequencing and annotation.</title>
        <authorList>
            <consortium name="The Broad Institute Genomics Platform"/>
            <consortium name="The Broad Institute Genome Sequencing Center for Infectious Disease"/>
            <person name="Wu L."/>
            <person name="Ma J."/>
        </authorList>
    </citation>
    <scope>NUCLEOTIDE SEQUENCE [LARGE SCALE GENOMIC DNA]</scope>
    <source>
        <strain evidence="3 4">PSRA2</strain>
    </source>
</reference>
<dbReference type="Gene3D" id="3.10.180.10">
    <property type="entry name" value="2,3-Dihydroxybiphenyl 1,2-Dioxygenase, domain 1"/>
    <property type="match status" value="2"/>
</dbReference>
<dbReference type="SUPFAM" id="SSF54593">
    <property type="entry name" value="Glyoxalase/Bleomycin resistance protein/Dihydroxybiphenyl dioxygenase"/>
    <property type="match status" value="1"/>
</dbReference>
<feature type="domain" description="VOC" evidence="2">
    <location>
        <begin position="5"/>
        <end position="130"/>
    </location>
</feature>
<dbReference type="PROSITE" id="PS51819">
    <property type="entry name" value="VOC"/>
    <property type="match status" value="2"/>
</dbReference>
<evidence type="ECO:0000259" key="2">
    <source>
        <dbReference type="PROSITE" id="PS51819"/>
    </source>
</evidence>
<dbReference type="EMBL" id="JBHSXM010000001">
    <property type="protein sequence ID" value="MFC6837462.1"/>
    <property type="molecule type" value="Genomic_DNA"/>
</dbReference>
<dbReference type="Proteomes" id="UP001596406">
    <property type="component" value="Unassembled WGS sequence"/>
</dbReference>
<dbReference type="InterPro" id="IPR029068">
    <property type="entry name" value="Glyas_Bleomycin-R_OHBP_Dase"/>
</dbReference>
<dbReference type="RefSeq" id="WP_304449127.1">
    <property type="nucleotide sequence ID" value="NZ_JARRAH010000001.1"/>
</dbReference>
<dbReference type="AlphaFoldDB" id="A0ABD5UE52"/>
<keyword evidence="3" id="KW-0223">Dioxygenase</keyword>
<name>A0ABD5UE52_9EURY</name>
<dbReference type="Pfam" id="PF00903">
    <property type="entry name" value="Glyoxalase"/>
    <property type="match status" value="2"/>
</dbReference>
<feature type="region of interest" description="Disordered" evidence="1">
    <location>
        <begin position="301"/>
        <end position="321"/>
    </location>
</feature>
<keyword evidence="3" id="KW-0560">Oxidoreductase</keyword>
<keyword evidence="4" id="KW-1185">Reference proteome</keyword>
<evidence type="ECO:0000313" key="3">
    <source>
        <dbReference type="EMBL" id="MFC6837462.1"/>
    </source>
</evidence>
<feature type="domain" description="VOC" evidence="2">
    <location>
        <begin position="150"/>
        <end position="268"/>
    </location>
</feature>
<dbReference type="InterPro" id="IPR052537">
    <property type="entry name" value="Extradiol_RC_dioxygenase"/>
</dbReference>
<evidence type="ECO:0000256" key="1">
    <source>
        <dbReference type="SAM" id="MobiDB-lite"/>
    </source>
</evidence>
<comment type="caution">
    <text evidence="3">The sequence shown here is derived from an EMBL/GenBank/DDBJ whole genome shotgun (WGS) entry which is preliminary data.</text>
</comment>